<comment type="subcellular location">
    <subcellularLocation>
        <location evidence="2 9">Nucleus</location>
    </subcellularLocation>
</comment>
<feature type="region of interest" description="Disordered" evidence="10">
    <location>
        <begin position="1"/>
        <end position="52"/>
    </location>
</feature>
<evidence type="ECO:0000256" key="6">
    <source>
        <dbReference type="ARBA" id="ARBA00022728"/>
    </source>
</evidence>
<dbReference type="OMA" id="RRRMHND"/>
<comment type="subunit">
    <text evidence="9">May be part of a spliceosome complex.</text>
</comment>
<feature type="compositionally biased region" description="Basic and acidic residues" evidence="10">
    <location>
        <begin position="29"/>
        <end position="52"/>
    </location>
</feature>
<keyword evidence="8 9" id="KW-0539">Nucleus</keyword>
<keyword evidence="7 9" id="KW-0508">mRNA splicing</keyword>
<evidence type="ECO:0000256" key="9">
    <source>
        <dbReference type="RuleBase" id="RU367148"/>
    </source>
</evidence>
<evidence type="ECO:0000313" key="11">
    <source>
        <dbReference type="EMBL" id="GAA94430.1"/>
    </source>
</evidence>
<dbReference type="FunCoup" id="G7DV20">
    <property type="interactions" value="328"/>
</dbReference>
<dbReference type="GO" id="GO:0071014">
    <property type="term" value="C:post-mRNA release spliceosomal complex"/>
    <property type="evidence" value="ECO:0007669"/>
    <property type="project" value="TreeGrafter"/>
</dbReference>
<keyword evidence="6 9" id="KW-0747">Spliceosome</keyword>
<dbReference type="EMBL" id="BABT02000035">
    <property type="protein sequence ID" value="GAA94430.1"/>
    <property type="molecule type" value="Genomic_DNA"/>
</dbReference>
<dbReference type="GO" id="GO:0071013">
    <property type="term" value="C:catalytic step 2 spliceosome"/>
    <property type="evidence" value="ECO:0007669"/>
    <property type="project" value="TreeGrafter"/>
</dbReference>
<accession>G7DV20</accession>
<evidence type="ECO:0000256" key="7">
    <source>
        <dbReference type="ARBA" id="ARBA00023187"/>
    </source>
</evidence>
<dbReference type="Pfam" id="PF08231">
    <property type="entry name" value="SYF2"/>
    <property type="match status" value="1"/>
</dbReference>
<dbReference type="HOGENOM" id="CLU_051065_2_1_1"/>
<sequence length="246" mass="28462">MADASEAMEARRAKLDELKQRMSESALANRKDVQKEHNAQRTSAKESARLERKRLQALAMGEKMEARETGEDLERKRNWDYSIEDNENWDKKQKHKKSRANFQFTEYDDASRRKYKRDIDALKPDLKSYNAQRAAAMGTIIASTSGDPSGDSAVSQKAAAELLYRDANSFVYADHKPTEDAIDTVISKMNLDMHKRKTRSRRRAEDEDAAVTYINDKNKVYNKKLERFYNAHTKELRDNFERGTAL</sequence>
<evidence type="ECO:0000256" key="10">
    <source>
        <dbReference type="SAM" id="MobiDB-lite"/>
    </source>
</evidence>
<dbReference type="STRING" id="764103.G7DV20"/>
<evidence type="ECO:0000256" key="2">
    <source>
        <dbReference type="ARBA" id="ARBA00004123"/>
    </source>
</evidence>
<evidence type="ECO:0000256" key="5">
    <source>
        <dbReference type="ARBA" id="ARBA00022664"/>
    </source>
</evidence>
<dbReference type="PANTHER" id="PTHR13264">
    <property type="entry name" value="GCIP-INTERACTING PROTEIN P29"/>
    <property type="match status" value="1"/>
</dbReference>
<comment type="similarity">
    <text evidence="3 9">Belongs to the SYF2 family.</text>
</comment>
<dbReference type="Proteomes" id="UP000009131">
    <property type="component" value="Unassembled WGS sequence"/>
</dbReference>
<dbReference type="GO" id="GO:0000398">
    <property type="term" value="P:mRNA splicing, via spliceosome"/>
    <property type="evidence" value="ECO:0007669"/>
    <property type="project" value="UniProtKB-UniRule"/>
</dbReference>
<evidence type="ECO:0000256" key="4">
    <source>
        <dbReference type="ARBA" id="ARBA00014745"/>
    </source>
</evidence>
<evidence type="ECO:0000256" key="3">
    <source>
        <dbReference type="ARBA" id="ARBA00010028"/>
    </source>
</evidence>
<name>G7DV20_MIXOS</name>
<dbReference type="OrthoDB" id="199717at2759"/>
<reference evidence="11 12" key="1">
    <citation type="journal article" date="2011" name="J. Gen. Appl. Microbiol.">
        <title>Draft genome sequencing of the enigmatic basidiomycete Mixia osmundae.</title>
        <authorList>
            <person name="Nishida H."/>
            <person name="Nagatsuka Y."/>
            <person name="Sugiyama J."/>
        </authorList>
    </citation>
    <scope>NUCLEOTIDE SEQUENCE [LARGE SCALE GENOMIC DNA]</scope>
    <source>
        <strain evidence="12">CBS 9802 / IAM 14324 / JCM 22182 / KY 12970</strain>
    </source>
</reference>
<feature type="compositionally biased region" description="Basic and acidic residues" evidence="10">
    <location>
        <begin position="8"/>
        <end position="22"/>
    </location>
</feature>
<evidence type="ECO:0000256" key="8">
    <source>
        <dbReference type="ARBA" id="ARBA00023242"/>
    </source>
</evidence>
<evidence type="ECO:0000256" key="1">
    <source>
        <dbReference type="ARBA" id="ARBA00003777"/>
    </source>
</evidence>
<evidence type="ECO:0000313" key="12">
    <source>
        <dbReference type="Proteomes" id="UP000009131"/>
    </source>
</evidence>
<comment type="caution">
    <text evidence="11">The sequence shown here is derived from an EMBL/GenBank/DDBJ whole genome shotgun (WGS) entry which is preliminary data.</text>
</comment>
<keyword evidence="12" id="KW-1185">Reference proteome</keyword>
<dbReference type="AlphaFoldDB" id="G7DV20"/>
<keyword evidence="5 9" id="KW-0507">mRNA processing</keyword>
<dbReference type="InterPro" id="IPR013260">
    <property type="entry name" value="mRNA_splic_SYF2"/>
</dbReference>
<dbReference type="RefSeq" id="XP_014564917.1">
    <property type="nucleotide sequence ID" value="XM_014709431.1"/>
</dbReference>
<comment type="function">
    <text evidence="1 9">Involved in pre-mRNA splicing.</text>
</comment>
<dbReference type="eggNOG" id="KOG2609">
    <property type="taxonomic scope" value="Eukaryota"/>
</dbReference>
<protein>
    <recommendedName>
        <fullName evidence="4 9">Pre-mRNA-splicing factor SYF2</fullName>
    </recommendedName>
</protein>
<dbReference type="InParanoid" id="G7DV20"/>
<gene>
    <name evidence="11" type="primary">Mo01082</name>
    <name evidence="11" type="ORF">E5Q_01082</name>
</gene>
<dbReference type="GO" id="GO:0000974">
    <property type="term" value="C:Prp19 complex"/>
    <property type="evidence" value="ECO:0007669"/>
    <property type="project" value="TreeGrafter"/>
</dbReference>
<proteinExistence type="inferred from homology"/>
<organism evidence="11 12">
    <name type="scientific">Mixia osmundae (strain CBS 9802 / IAM 14324 / JCM 22182 / KY 12970)</name>
    <dbReference type="NCBI Taxonomy" id="764103"/>
    <lineage>
        <taxon>Eukaryota</taxon>
        <taxon>Fungi</taxon>
        <taxon>Dikarya</taxon>
        <taxon>Basidiomycota</taxon>
        <taxon>Pucciniomycotina</taxon>
        <taxon>Mixiomycetes</taxon>
        <taxon>Mixiales</taxon>
        <taxon>Mixiaceae</taxon>
        <taxon>Mixia</taxon>
    </lineage>
</organism>
<reference evidence="11 12" key="2">
    <citation type="journal article" date="2012" name="Open Biol.">
        <title>Characteristics of nucleosomes and linker DNA regions on the genome of the basidiomycete Mixia osmundae revealed by mono- and dinucleosome mapping.</title>
        <authorList>
            <person name="Nishida H."/>
            <person name="Kondo S."/>
            <person name="Matsumoto T."/>
            <person name="Suzuki Y."/>
            <person name="Yoshikawa H."/>
            <person name="Taylor T.D."/>
            <person name="Sugiyama J."/>
        </authorList>
    </citation>
    <scope>NUCLEOTIDE SEQUENCE [LARGE SCALE GENOMIC DNA]</scope>
    <source>
        <strain evidence="12">CBS 9802 / IAM 14324 / JCM 22182 / KY 12970</strain>
    </source>
</reference>
<dbReference type="PANTHER" id="PTHR13264:SF5">
    <property type="entry name" value="PRE-MRNA-SPLICING FACTOR SYF2"/>
    <property type="match status" value="1"/>
</dbReference>